<evidence type="ECO:0000256" key="1">
    <source>
        <dbReference type="SAM" id="Phobius"/>
    </source>
</evidence>
<accession>A0A8H3F2Y6</accession>
<dbReference type="EMBL" id="CAJPDT010000014">
    <property type="protein sequence ID" value="CAF9915032.1"/>
    <property type="molecule type" value="Genomic_DNA"/>
</dbReference>
<keyword evidence="1" id="KW-0472">Membrane</keyword>
<proteinExistence type="predicted"/>
<keyword evidence="1" id="KW-1133">Transmembrane helix</keyword>
<evidence type="ECO:0000313" key="2">
    <source>
        <dbReference type="EMBL" id="CAF9915032.1"/>
    </source>
</evidence>
<evidence type="ECO:0000313" key="3">
    <source>
        <dbReference type="Proteomes" id="UP000664534"/>
    </source>
</evidence>
<organism evidence="2 3">
    <name type="scientific">Imshaugia aleurites</name>
    <dbReference type="NCBI Taxonomy" id="172621"/>
    <lineage>
        <taxon>Eukaryota</taxon>
        <taxon>Fungi</taxon>
        <taxon>Dikarya</taxon>
        <taxon>Ascomycota</taxon>
        <taxon>Pezizomycotina</taxon>
        <taxon>Lecanoromycetes</taxon>
        <taxon>OSLEUM clade</taxon>
        <taxon>Lecanoromycetidae</taxon>
        <taxon>Lecanorales</taxon>
        <taxon>Lecanorineae</taxon>
        <taxon>Parmeliaceae</taxon>
        <taxon>Imshaugia</taxon>
    </lineage>
</organism>
<dbReference type="InterPro" id="IPR008949">
    <property type="entry name" value="Isoprenoid_synthase_dom_sf"/>
</dbReference>
<keyword evidence="1" id="KW-0812">Transmembrane</keyword>
<gene>
    <name evidence="2" type="ORF">IMSHALPRED_002317</name>
</gene>
<protein>
    <submittedName>
        <fullName evidence="2">Uncharacterized protein</fullName>
    </submittedName>
</protein>
<sequence>MRSPEQKVNISSNHFEIRRRLVSLIAETTSSLNVGAAFVIAAAKFSIKFRVSLTDPRFARYLSLVGVHLGLVNDLYSYNKELRALNNGETSDMINLVDVMETVTSLQGIDDAKSVAFALKLQLEQQMIDELEKLRAQGLSDEEWWFLDVVASTAVVNVMFCMATSRYGGKAARIGSGSNTAGV</sequence>
<reference evidence="2" key="1">
    <citation type="submission" date="2021-03" db="EMBL/GenBank/DDBJ databases">
        <authorList>
            <person name="Tagirdzhanova G."/>
        </authorList>
    </citation>
    <scope>NUCLEOTIDE SEQUENCE</scope>
</reference>
<dbReference type="AlphaFoldDB" id="A0A8H3F2Y6"/>
<dbReference type="Proteomes" id="UP000664534">
    <property type="component" value="Unassembled WGS sequence"/>
</dbReference>
<name>A0A8H3F2Y6_9LECA</name>
<dbReference type="SUPFAM" id="SSF48576">
    <property type="entry name" value="Terpenoid synthases"/>
    <property type="match status" value="1"/>
</dbReference>
<dbReference type="OrthoDB" id="3004402at2759"/>
<dbReference type="Gene3D" id="1.10.600.10">
    <property type="entry name" value="Farnesyl Diphosphate Synthase"/>
    <property type="match status" value="1"/>
</dbReference>
<feature type="transmembrane region" description="Helical" evidence="1">
    <location>
        <begin position="21"/>
        <end position="43"/>
    </location>
</feature>
<comment type="caution">
    <text evidence="2">The sequence shown here is derived from an EMBL/GenBank/DDBJ whole genome shotgun (WGS) entry which is preliminary data.</text>
</comment>
<keyword evidence="3" id="KW-1185">Reference proteome</keyword>